<dbReference type="Pfam" id="PF10066">
    <property type="entry name" value="DUF2304"/>
    <property type="match status" value="1"/>
</dbReference>
<sequence length="119" mass="13580">MNIRIQIIIGIIVVMALCVIVNMIRKKRLELRYALAWLIVGVGIFVLDCFPQLITWMARTLGIASPINMLFFLGFCFSLMIIFVLTVAVSRASIRIKELAQALALYEKRMDEKNDSKND</sequence>
<protein>
    <submittedName>
        <fullName evidence="3">DUF2304 domain-containing protein</fullName>
    </submittedName>
</protein>
<dbReference type="InterPro" id="IPR019277">
    <property type="entry name" value="DUF2304"/>
</dbReference>
<dbReference type="EMBL" id="JAOQJV010000009">
    <property type="protein sequence ID" value="MCU6700193.1"/>
    <property type="molecule type" value="Genomic_DNA"/>
</dbReference>
<keyword evidence="2" id="KW-1133">Transmembrane helix</keyword>
<dbReference type="RefSeq" id="WP_262581640.1">
    <property type="nucleotide sequence ID" value="NZ_JAOQJV010000009.1"/>
</dbReference>
<keyword evidence="4" id="KW-1185">Reference proteome</keyword>
<evidence type="ECO:0000256" key="1">
    <source>
        <dbReference type="SAM" id="Coils"/>
    </source>
</evidence>
<comment type="caution">
    <text evidence="3">The sequence shown here is derived from an EMBL/GenBank/DDBJ whole genome shotgun (WGS) entry which is preliminary data.</text>
</comment>
<feature type="transmembrane region" description="Helical" evidence="2">
    <location>
        <begin position="6"/>
        <end position="24"/>
    </location>
</feature>
<organism evidence="3 4">
    <name type="scientific">Dorea ammoniilytica</name>
    <dbReference type="NCBI Taxonomy" id="2981788"/>
    <lineage>
        <taxon>Bacteria</taxon>
        <taxon>Bacillati</taxon>
        <taxon>Bacillota</taxon>
        <taxon>Clostridia</taxon>
        <taxon>Lachnospirales</taxon>
        <taxon>Lachnospiraceae</taxon>
        <taxon>Dorea</taxon>
    </lineage>
</organism>
<name>A0ABT2S6P1_9FIRM</name>
<keyword evidence="2" id="KW-0472">Membrane</keyword>
<feature type="transmembrane region" description="Helical" evidence="2">
    <location>
        <begin position="70"/>
        <end position="89"/>
    </location>
</feature>
<evidence type="ECO:0000313" key="4">
    <source>
        <dbReference type="Proteomes" id="UP001207605"/>
    </source>
</evidence>
<evidence type="ECO:0000256" key="2">
    <source>
        <dbReference type="SAM" id="Phobius"/>
    </source>
</evidence>
<dbReference type="Proteomes" id="UP001207605">
    <property type="component" value="Unassembled WGS sequence"/>
</dbReference>
<evidence type="ECO:0000313" key="3">
    <source>
        <dbReference type="EMBL" id="MCU6700193.1"/>
    </source>
</evidence>
<gene>
    <name evidence="3" type="ORF">OCV65_08130</name>
</gene>
<proteinExistence type="predicted"/>
<keyword evidence="2" id="KW-0812">Transmembrane</keyword>
<feature type="coiled-coil region" evidence="1">
    <location>
        <begin position="89"/>
        <end position="116"/>
    </location>
</feature>
<accession>A0ABT2S6P1</accession>
<feature type="transmembrane region" description="Helical" evidence="2">
    <location>
        <begin position="36"/>
        <end position="58"/>
    </location>
</feature>
<keyword evidence="1" id="KW-0175">Coiled coil</keyword>
<reference evidence="3 4" key="1">
    <citation type="journal article" date="2021" name="ISME Commun">
        <title>Automated analysis of genomic sequences facilitates high-throughput and comprehensive description of bacteria.</title>
        <authorList>
            <person name="Hitch T.C.A."/>
        </authorList>
    </citation>
    <scope>NUCLEOTIDE SEQUENCE [LARGE SCALE GENOMIC DNA]</scope>
    <source>
        <strain evidence="3 4">Sanger_02</strain>
    </source>
</reference>